<organism evidence="2">
    <name type="scientific">Fagus sylvatica</name>
    <name type="common">Beechnut</name>
    <dbReference type="NCBI Taxonomy" id="28930"/>
    <lineage>
        <taxon>Eukaryota</taxon>
        <taxon>Viridiplantae</taxon>
        <taxon>Streptophyta</taxon>
        <taxon>Embryophyta</taxon>
        <taxon>Tracheophyta</taxon>
        <taxon>Spermatophyta</taxon>
        <taxon>Magnoliopsida</taxon>
        <taxon>eudicotyledons</taxon>
        <taxon>Gunneridae</taxon>
        <taxon>Pentapetalae</taxon>
        <taxon>rosids</taxon>
        <taxon>fabids</taxon>
        <taxon>Fagales</taxon>
        <taxon>Fagaceae</taxon>
        <taxon>Fagus</taxon>
    </lineage>
</organism>
<dbReference type="PANTHER" id="PTHR31390:SF4">
    <property type="entry name" value="DUF3527 DOMAIN-CONTAINING PROTEIN"/>
    <property type="match status" value="1"/>
</dbReference>
<feature type="compositionally biased region" description="Low complexity" evidence="1">
    <location>
        <begin position="132"/>
        <end position="157"/>
    </location>
</feature>
<dbReference type="PANTHER" id="PTHR31390">
    <property type="entry name" value="EXPRESSED PROTEIN"/>
    <property type="match status" value="1"/>
</dbReference>
<reference evidence="2" key="1">
    <citation type="submission" date="2018-02" db="EMBL/GenBank/DDBJ databases">
        <authorList>
            <person name="Cohen D.B."/>
            <person name="Kent A.D."/>
        </authorList>
    </citation>
    <scope>NUCLEOTIDE SEQUENCE</scope>
</reference>
<dbReference type="EMBL" id="OIVN01001580">
    <property type="protein sequence ID" value="SPC95574.1"/>
    <property type="molecule type" value="Genomic_DNA"/>
</dbReference>
<feature type="compositionally biased region" description="Basic and acidic residues" evidence="1">
    <location>
        <begin position="1"/>
        <end position="18"/>
    </location>
</feature>
<dbReference type="InterPro" id="IPR021916">
    <property type="entry name" value="DUF3527"/>
</dbReference>
<accession>A0A2N9G8Y0</accession>
<feature type="region of interest" description="Disordered" evidence="1">
    <location>
        <begin position="379"/>
        <end position="420"/>
    </location>
</feature>
<proteinExistence type="predicted"/>
<feature type="region of interest" description="Disordered" evidence="1">
    <location>
        <begin position="1"/>
        <end position="73"/>
    </location>
</feature>
<feature type="region of interest" description="Disordered" evidence="1">
    <location>
        <begin position="128"/>
        <end position="174"/>
    </location>
</feature>
<evidence type="ECO:0008006" key="3">
    <source>
        <dbReference type="Google" id="ProtNLM"/>
    </source>
</evidence>
<feature type="compositionally biased region" description="Basic and acidic residues" evidence="1">
    <location>
        <begin position="64"/>
        <end position="73"/>
    </location>
</feature>
<evidence type="ECO:0000313" key="2">
    <source>
        <dbReference type="EMBL" id="SPC95574.1"/>
    </source>
</evidence>
<feature type="compositionally biased region" description="Basic residues" evidence="1">
    <location>
        <begin position="158"/>
        <end position="170"/>
    </location>
</feature>
<evidence type="ECO:0000256" key="1">
    <source>
        <dbReference type="SAM" id="MobiDB-lite"/>
    </source>
</evidence>
<sequence length="911" mass="100137">MGSMEYHSELKSNLRDRQPLGTSGKPLLPQASQSIKLRDRLNPETPKLSYADLHPEITGNAKDIPPKSSHDLRKQWTDRKATKEELVKYMSNLPSYLERGENHQEKVLNVGVLDWGRLEKWRYGHKQIPDESSQYSPSSSITSSSFWTDGSSEPSSRGHSRSPARPRTRRPSLQSHLVASSIEGHSQDVKLFGGSIGKFQDLKPSQSNILHGQAKFIRTDQPFSSPVFKKEECKRKDLDRKIDQEGRVIPNDPKFEMASCTKEKAKIQDGEIKKRAEKLKEPNPNNFDQDVSGKRKTVVLLLPRDLPQKHHSGVSQFSDLTTMLGRKSTEASRKSFSQSSKENFHAELHSDIPHSCPLPCEVDSEHTLVKQPNTLDTKSANLSSVTSHPVPCSAKVGTSPSKSRNLGEKKPTLTPTNATNEPLKVLDVKVGKVTDEKVRSSSPFRRLNIGLGKMSKSSSSKEGLDTPCLNSTRASAKSGLEKAAASACLDAANPDNLNATGRARSSPLRRLLDPLLKPKAPNCHHLVEPSERESISMGRACKNSNGKLDSSTVHSGKLNFDTPVQALLQVAIKNGQPLFKFAVDNGSNILAATMKKLNTSGKGEYSSIYTFFTIQVKKKNVSWINQGGKSKGHDYISNVVAQMKVSDSQFSNMTGQNCTDQFSMREFVLLSVDLKQADQQTSDFQPNDELAAVVVNIPESSNRSSTRDGCQSNHYNDSLEVGSKEQLPGVNVQNLKTKNHVSATVILPSGVHSIPSKGGPSSLIERWKSGGLCDCGGWDLGCKLQILANQNHISNKLNSSKASSVTDKFELFCQEGVQVNQPLFSLAPFKDGIYSVEFSSSLSILQAFSICIAVLDSKKPCELSEQSVSFEEKTLGETTSMQNDRLTASNRIEEVPARYASYPPLSPVGRV</sequence>
<gene>
    <name evidence="2" type="ORF">FSB_LOCUS23456</name>
</gene>
<protein>
    <recommendedName>
        <fullName evidence="3">DUF3527 domain-containing protein</fullName>
    </recommendedName>
</protein>
<name>A0A2N9G8Y0_FAGSY</name>
<dbReference type="Pfam" id="PF12043">
    <property type="entry name" value="DUF3527"/>
    <property type="match status" value="1"/>
</dbReference>
<dbReference type="AlphaFoldDB" id="A0A2N9G8Y0"/>